<dbReference type="EMBL" id="CM056802">
    <property type="protein sequence ID" value="KAJ8708125.1"/>
    <property type="molecule type" value="Genomic_DNA"/>
</dbReference>
<comment type="caution">
    <text evidence="1">The sequence shown here is derived from an EMBL/GenBank/DDBJ whole genome shotgun (WGS) entry which is preliminary data.</text>
</comment>
<evidence type="ECO:0000313" key="1">
    <source>
        <dbReference type="EMBL" id="KAJ8708125.1"/>
    </source>
</evidence>
<dbReference type="Proteomes" id="UP001231649">
    <property type="component" value="Chromosome 26"/>
</dbReference>
<evidence type="ECO:0000313" key="2">
    <source>
        <dbReference type="Proteomes" id="UP001231649"/>
    </source>
</evidence>
<reference evidence="1" key="1">
    <citation type="submission" date="2023-03" db="EMBL/GenBank/DDBJ databases">
        <title>Chromosome-level genomes of two armyworms, Mythimna separata and Mythimna loreyi, provide insights into the biosynthesis and reception of sex pheromones.</title>
        <authorList>
            <person name="Zhao H."/>
        </authorList>
    </citation>
    <scope>NUCLEOTIDE SEQUENCE</scope>
    <source>
        <strain evidence="1">BeijingLab</strain>
    </source>
</reference>
<organism evidence="1 2">
    <name type="scientific">Mythimna loreyi</name>
    <dbReference type="NCBI Taxonomy" id="667449"/>
    <lineage>
        <taxon>Eukaryota</taxon>
        <taxon>Metazoa</taxon>
        <taxon>Ecdysozoa</taxon>
        <taxon>Arthropoda</taxon>
        <taxon>Hexapoda</taxon>
        <taxon>Insecta</taxon>
        <taxon>Pterygota</taxon>
        <taxon>Neoptera</taxon>
        <taxon>Endopterygota</taxon>
        <taxon>Lepidoptera</taxon>
        <taxon>Glossata</taxon>
        <taxon>Ditrysia</taxon>
        <taxon>Noctuoidea</taxon>
        <taxon>Noctuidae</taxon>
        <taxon>Noctuinae</taxon>
        <taxon>Hadenini</taxon>
        <taxon>Mythimna</taxon>
    </lineage>
</organism>
<name>A0ACC2Q4M3_9NEOP</name>
<protein>
    <submittedName>
        <fullName evidence="1">Uncharacterized protein</fullName>
    </submittedName>
</protein>
<sequence length="278" mass="30910">MCRTGHRARIFMARNKLFFTRPVPWHIQRQIRTDIFGNSFICRCNAGYTGYRCDVSVCHNYCLHGECSIIADKPSCRCDAGYSGKRCEVYACDDYCLHDGVCSLNNSSEPVCRCTELYSGERCSVSLKGYHWLPMSDGLLPPNAIIGGYDSEDIYIARAYHRGSLCPGKYVKSLGKAFVPWGGAEHSKTNFEILCGFNATWVNVDADFIPDNAFIGGRTGGDKEIGGEPLYIGRAKVSTANLICGKAYGRTHLCYLPYYGSEITKSSYEILVVPDNEI</sequence>
<proteinExistence type="predicted"/>
<keyword evidence="2" id="KW-1185">Reference proteome</keyword>
<accession>A0ACC2Q4M3</accession>
<gene>
    <name evidence="1" type="ORF">PYW08_010491</name>
</gene>